<dbReference type="InterPro" id="IPR013189">
    <property type="entry name" value="Glyco_hydro_32_C"/>
</dbReference>
<dbReference type="SUPFAM" id="SSF49899">
    <property type="entry name" value="Concanavalin A-like lectins/glucanases"/>
    <property type="match status" value="1"/>
</dbReference>
<reference evidence="8 9" key="1">
    <citation type="submission" date="2015-01" db="EMBL/GenBank/DDBJ databases">
        <title>The Genome Sequence of Exophiala xenobiotica CBS118157.</title>
        <authorList>
            <consortium name="The Broad Institute Genomics Platform"/>
            <person name="Cuomo C."/>
            <person name="de Hoog S."/>
            <person name="Gorbushina A."/>
            <person name="Stielow B."/>
            <person name="Teixiera M."/>
            <person name="Abouelleil A."/>
            <person name="Chapman S.B."/>
            <person name="Priest M."/>
            <person name="Young S.K."/>
            <person name="Wortman J."/>
            <person name="Nusbaum C."/>
            <person name="Birren B."/>
        </authorList>
    </citation>
    <scope>NUCLEOTIDE SEQUENCE [LARGE SCALE GENOMIC DNA]</scope>
    <source>
        <strain evidence="8 9">CBS 118157</strain>
    </source>
</reference>
<dbReference type="InterPro" id="IPR013320">
    <property type="entry name" value="ConA-like_dom_sf"/>
</dbReference>
<comment type="similarity">
    <text evidence="1 4">Belongs to the glycosyl hydrolase 32 family.</text>
</comment>
<feature type="signal peptide" evidence="5">
    <location>
        <begin position="1"/>
        <end position="15"/>
    </location>
</feature>
<dbReference type="Pfam" id="PF08244">
    <property type="entry name" value="Glyco_hydro_32C"/>
    <property type="match status" value="1"/>
</dbReference>
<organism evidence="8 9">
    <name type="scientific">Exophiala xenobiotica</name>
    <dbReference type="NCBI Taxonomy" id="348802"/>
    <lineage>
        <taxon>Eukaryota</taxon>
        <taxon>Fungi</taxon>
        <taxon>Dikarya</taxon>
        <taxon>Ascomycota</taxon>
        <taxon>Pezizomycotina</taxon>
        <taxon>Eurotiomycetes</taxon>
        <taxon>Chaetothyriomycetidae</taxon>
        <taxon>Chaetothyriales</taxon>
        <taxon>Herpotrichiellaceae</taxon>
        <taxon>Exophiala</taxon>
    </lineage>
</organism>
<proteinExistence type="inferred from homology"/>
<dbReference type="AlphaFoldDB" id="A0A0D2D706"/>
<evidence type="ECO:0000259" key="7">
    <source>
        <dbReference type="Pfam" id="PF08244"/>
    </source>
</evidence>
<evidence type="ECO:0000259" key="6">
    <source>
        <dbReference type="Pfam" id="PF00251"/>
    </source>
</evidence>
<dbReference type="GO" id="GO:0004575">
    <property type="term" value="F:sucrose alpha-glucosidase activity"/>
    <property type="evidence" value="ECO:0007669"/>
    <property type="project" value="TreeGrafter"/>
</dbReference>
<dbReference type="Gene3D" id="2.115.10.20">
    <property type="entry name" value="Glycosyl hydrolase domain, family 43"/>
    <property type="match status" value="1"/>
</dbReference>
<dbReference type="PANTHER" id="PTHR42800:SF3">
    <property type="entry name" value="GLYCOSYL HYDROLASE FAMILY 32 N-TERMINAL DOMAIN-CONTAINING PROTEIN"/>
    <property type="match status" value="1"/>
</dbReference>
<dbReference type="InterPro" id="IPR023296">
    <property type="entry name" value="Glyco_hydro_beta-prop_sf"/>
</dbReference>
<evidence type="ECO:0008006" key="10">
    <source>
        <dbReference type="Google" id="ProtNLM"/>
    </source>
</evidence>
<dbReference type="CDD" id="cd18621">
    <property type="entry name" value="GH32_XdINV-like"/>
    <property type="match status" value="1"/>
</dbReference>
<dbReference type="GO" id="GO:0005737">
    <property type="term" value="C:cytoplasm"/>
    <property type="evidence" value="ECO:0007669"/>
    <property type="project" value="TreeGrafter"/>
</dbReference>
<feature type="domain" description="Glycosyl hydrolase family 32 C-terminal" evidence="7">
    <location>
        <begin position="458"/>
        <end position="599"/>
    </location>
</feature>
<feature type="domain" description="Glycosyl hydrolase family 32 N-terminal" evidence="6">
    <location>
        <begin position="40"/>
        <end position="397"/>
    </location>
</feature>
<sequence length="634" mass="70106">MILCVVLGLLAVAYGQTLTSSAIQKMDNNSLFERWRPYSHFAAPAGWMNDPCGPLYDPNGKLYHMHYQWHPNHVGWGNISWGHAVSRDMITWSDVDHFPTDQVRAWSGYQAQSLGTTNLTSNHHTPEKYNFLGIFSGTAQPVNLSGGADGTLLAFYTSVSRLPTSWDAAYLKGTESQSLAYSTDGGITWTEYSGNPVISQPPTGWNITGFRDPFFHDSPELDAMLNYTEPHYYAIFGSGIGDVGPRIPLYTAPSSNLTRWTYLGALWEPKGNTSLGRPYEVGNWGWNFEVPNFFNLGGHWFFSAGAQGASRSYHEQTWVVWNEANVSVRPNGSIAFEPLSMGASDWGNLYAITSFNDTKNNRRIQIGWAPEDMDSFGVVQQGYQGALSIPRELFVMNTPNVMPPSPMRNSSSVYTRQGNGTYSARTLGARPAPDVITGLRGGSQAMNHTVGTLSGKGKGPRSQMLMKAMKSSYEISFTIKSTSGRTGLTIGAAPDFQEFTSIYYDPATSSIACDRKKSSTISEFLNTTYVGFFEPYNVSGTLEPIRLDVFVDGSLVEIFVNDRFALTSRIYPSRTDSTGLGLYAAMGVDVVYSGPVQVWNGLKNVWPQRPRNSSGLLVWDTDAETHNRTWWTGF</sequence>
<dbReference type="InterPro" id="IPR001362">
    <property type="entry name" value="Glyco_hydro_32"/>
</dbReference>
<evidence type="ECO:0000313" key="9">
    <source>
        <dbReference type="Proteomes" id="UP000054342"/>
    </source>
</evidence>
<dbReference type="Pfam" id="PF00251">
    <property type="entry name" value="Glyco_hydro_32N"/>
    <property type="match status" value="1"/>
</dbReference>
<gene>
    <name evidence="8" type="ORF">PV05_02642</name>
</gene>
<keyword evidence="3 4" id="KW-0326">Glycosidase</keyword>
<evidence type="ECO:0000313" key="8">
    <source>
        <dbReference type="EMBL" id="KIW58092.1"/>
    </source>
</evidence>
<name>A0A0D2D706_9EURO</name>
<keyword evidence="5" id="KW-0732">Signal</keyword>
<dbReference type="GeneID" id="25324550"/>
<evidence type="ECO:0000256" key="4">
    <source>
        <dbReference type="RuleBase" id="RU362110"/>
    </source>
</evidence>
<dbReference type="SMART" id="SM00640">
    <property type="entry name" value="Glyco_32"/>
    <property type="match status" value="1"/>
</dbReference>
<dbReference type="EMBL" id="KN847318">
    <property type="protein sequence ID" value="KIW58092.1"/>
    <property type="molecule type" value="Genomic_DNA"/>
</dbReference>
<dbReference type="SUPFAM" id="SSF75005">
    <property type="entry name" value="Arabinanase/levansucrase/invertase"/>
    <property type="match status" value="1"/>
</dbReference>
<dbReference type="GO" id="GO:0005987">
    <property type="term" value="P:sucrose catabolic process"/>
    <property type="evidence" value="ECO:0007669"/>
    <property type="project" value="TreeGrafter"/>
</dbReference>
<dbReference type="RefSeq" id="XP_013318676.1">
    <property type="nucleotide sequence ID" value="XM_013463222.1"/>
</dbReference>
<evidence type="ECO:0000256" key="1">
    <source>
        <dbReference type="ARBA" id="ARBA00009902"/>
    </source>
</evidence>
<dbReference type="PANTHER" id="PTHR42800">
    <property type="entry name" value="EXOINULINASE INUD (AFU_ORTHOLOGUE AFUA_5G00480)"/>
    <property type="match status" value="1"/>
</dbReference>
<accession>A0A0D2D706</accession>
<evidence type="ECO:0000256" key="2">
    <source>
        <dbReference type="ARBA" id="ARBA00022801"/>
    </source>
</evidence>
<dbReference type="InterPro" id="IPR013148">
    <property type="entry name" value="Glyco_hydro_32_N"/>
</dbReference>
<dbReference type="HOGENOM" id="CLU_013784_3_0_1"/>
<dbReference type="OrthoDB" id="202537at2759"/>
<dbReference type="STRING" id="348802.A0A0D2D706"/>
<dbReference type="Proteomes" id="UP000054342">
    <property type="component" value="Unassembled WGS sequence"/>
</dbReference>
<dbReference type="Gene3D" id="2.60.120.560">
    <property type="entry name" value="Exo-inulinase, domain 1"/>
    <property type="match status" value="1"/>
</dbReference>
<keyword evidence="2 4" id="KW-0378">Hydrolase</keyword>
<protein>
    <recommendedName>
        <fullName evidence="10">Glycosyl hydrolase family 32 N-terminal domain-containing protein</fullName>
    </recommendedName>
</protein>
<keyword evidence="9" id="KW-1185">Reference proteome</keyword>
<evidence type="ECO:0000256" key="3">
    <source>
        <dbReference type="ARBA" id="ARBA00023295"/>
    </source>
</evidence>
<feature type="chain" id="PRO_5013175683" description="Glycosyl hydrolase family 32 N-terminal domain-containing protein" evidence="5">
    <location>
        <begin position="16"/>
        <end position="634"/>
    </location>
</feature>
<evidence type="ECO:0000256" key="5">
    <source>
        <dbReference type="SAM" id="SignalP"/>
    </source>
</evidence>